<evidence type="ECO:0000259" key="1">
    <source>
        <dbReference type="Pfam" id="PF12816"/>
    </source>
</evidence>
<dbReference type="AlphaFoldDB" id="A0A915K9W9"/>
<dbReference type="Proteomes" id="UP000887565">
    <property type="component" value="Unplaced"/>
</dbReference>
<dbReference type="InterPro" id="IPR025941">
    <property type="entry name" value="Vps8_central_dom"/>
</dbReference>
<dbReference type="GO" id="GO:0005770">
    <property type="term" value="C:late endosome"/>
    <property type="evidence" value="ECO:0007669"/>
    <property type="project" value="TreeGrafter"/>
</dbReference>
<dbReference type="GO" id="GO:0034058">
    <property type="term" value="P:endosomal vesicle fusion"/>
    <property type="evidence" value="ECO:0007669"/>
    <property type="project" value="TreeGrafter"/>
</dbReference>
<dbReference type="OMA" id="CYVSIYA"/>
<dbReference type="InterPro" id="IPR045111">
    <property type="entry name" value="Vps41/Vps8"/>
</dbReference>
<proteinExistence type="predicted"/>
<keyword evidence="2" id="KW-1185">Reference proteome</keyword>
<dbReference type="PANTHER" id="PTHR12616">
    <property type="entry name" value="VACUOLAR PROTEIN SORTING VPS41"/>
    <property type="match status" value="1"/>
</dbReference>
<protein>
    <submittedName>
        <fullName evidence="3">Vacuolar protein sorting-associated protein 8 central domain-containing protein</fullName>
    </submittedName>
</protein>
<dbReference type="Pfam" id="PF12816">
    <property type="entry name" value="TPR_Vps8"/>
    <property type="match status" value="1"/>
</dbReference>
<name>A0A915K9W9_ROMCU</name>
<feature type="domain" description="Vacuolar protein sorting-associated protein 8 central" evidence="1">
    <location>
        <begin position="690"/>
        <end position="833"/>
    </location>
</feature>
<dbReference type="Pfam" id="PF23410">
    <property type="entry name" value="Beta-prop_VPS8"/>
    <property type="match status" value="1"/>
</dbReference>
<accession>A0A915K9W9</accession>
<dbReference type="PANTHER" id="PTHR12616:SF8">
    <property type="entry name" value="VACUOLAR PROTEIN SORTING-ASSOCIATED PROTEIN 8 HOMOLOG"/>
    <property type="match status" value="1"/>
</dbReference>
<dbReference type="GO" id="GO:0006623">
    <property type="term" value="P:protein targeting to vacuole"/>
    <property type="evidence" value="ECO:0007669"/>
    <property type="project" value="InterPro"/>
</dbReference>
<dbReference type="InterPro" id="IPR036322">
    <property type="entry name" value="WD40_repeat_dom_sf"/>
</dbReference>
<dbReference type="WBParaSite" id="nRc.2.0.1.t35558-RA">
    <property type="protein sequence ID" value="nRc.2.0.1.t35558-RA"/>
    <property type="gene ID" value="nRc.2.0.1.g35558"/>
</dbReference>
<dbReference type="GO" id="GO:0030897">
    <property type="term" value="C:HOPS complex"/>
    <property type="evidence" value="ECO:0007669"/>
    <property type="project" value="TreeGrafter"/>
</dbReference>
<evidence type="ECO:0000313" key="2">
    <source>
        <dbReference type="Proteomes" id="UP000887565"/>
    </source>
</evidence>
<sequence length="846" mass="94465">MSIENVPNCLLSEKITSKLAEDTYSQKRVSMMNILTDSVFNSTFIGNDPKRDKSLDQNAEIFDLSSTQSIQSLEEILKEPDPEPIDESLLADFHDDLSLNARLLEEIHTFDDNSDVTSIATTSSFSRDSTHASWKRPVRRKPKSQMLRCIRLRGISSQLLSANEKIRCGAPTSITVGCTHIAVGTAHGLTLLFDSKQILKFCIGHSKDAYDSGPVTSLCFNGEDSRLLIGFAKGFLLLYDLLKSTTFGLKLLRRCDVLSQLGNGILSAKFLNNDVLAEPAPPAIVNDAGGSVYILEWRGSPDKSCKCIFAGSKGDVCRAEPLTSTFFDSSLLALASLTKLIVLRLKPKIQVIFTMENKLDEASKYDIVQQAKSPPLVSWRPISTDGHHSEVQLAYGRSKTIHIIEVSKISKSGVEMPHENSAKNSNLRAVLLKKISLKVNVDTDICASYDAMLINMAWISAKCLLTLDQNERAKLYDVFGENEHCVECSDISHIQLVYSTATFKGLATGGNVSPAMAFMAENACFNSLAVYSYGPSTGQVIVLGHKAVFALSLSSWLDCVNALVYCNNETQAPDFMGAISLCLDYFTGRKKTGLSSASPPGDAKNEANEKSLSNRKIVIIQEKAVALLLEYVELSMVKFVPSCGKIETLQEYYRNIIPFCLETCFELQREDIIYTTLYERFGVDALAKGIFLECLDDYILDDRLVDPPPSLIQEFIAHMEREGLYSVIESCVVHLPVHCLDLHQVMTFCRDRNLYDAIIYIFNYGLMDYMTPMMEMLQILGEILELKDFLSDEDVRLGNKLLLYVTCCLNGRSYFTYRVSDMKKDELICEIYEHTYALCARYIVRI</sequence>
<reference evidence="3" key="1">
    <citation type="submission" date="2022-11" db="UniProtKB">
        <authorList>
            <consortium name="WormBaseParasite"/>
        </authorList>
    </citation>
    <scope>IDENTIFICATION</scope>
</reference>
<dbReference type="SUPFAM" id="SSF50978">
    <property type="entry name" value="WD40 repeat-like"/>
    <property type="match status" value="1"/>
</dbReference>
<evidence type="ECO:0000313" key="3">
    <source>
        <dbReference type="WBParaSite" id="nRc.2.0.1.t35558-RA"/>
    </source>
</evidence>
<organism evidence="2 3">
    <name type="scientific">Romanomermis culicivorax</name>
    <name type="common">Nematode worm</name>
    <dbReference type="NCBI Taxonomy" id="13658"/>
    <lineage>
        <taxon>Eukaryota</taxon>
        <taxon>Metazoa</taxon>
        <taxon>Ecdysozoa</taxon>
        <taxon>Nematoda</taxon>
        <taxon>Enoplea</taxon>
        <taxon>Dorylaimia</taxon>
        <taxon>Mermithida</taxon>
        <taxon>Mermithoidea</taxon>
        <taxon>Mermithidae</taxon>
        <taxon>Romanomermis</taxon>
    </lineage>
</organism>